<evidence type="ECO:0000313" key="1">
    <source>
        <dbReference type="EMBL" id="PZX36760.1"/>
    </source>
</evidence>
<dbReference type="AlphaFoldDB" id="A0A2W7PSV6"/>
<dbReference type="OrthoDB" id="1433018at2"/>
<dbReference type="Pfam" id="PF02566">
    <property type="entry name" value="OsmC"/>
    <property type="match status" value="1"/>
</dbReference>
<dbReference type="PANTHER" id="PTHR35368:SF1">
    <property type="entry name" value="HYDROPEROXIDE REDUCTASE"/>
    <property type="match status" value="1"/>
</dbReference>
<dbReference type="Proteomes" id="UP000249364">
    <property type="component" value="Unassembled WGS sequence"/>
</dbReference>
<dbReference type="EMBL" id="QKZQ01000027">
    <property type="protein sequence ID" value="PZX36760.1"/>
    <property type="molecule type" value="Genomic_DNA"/>
</dbReference>
<dbReference type="InterPro" id="IPR003718">
    <property type="entry name" value="OsmC/Ohr_fam"/>
</dbReference>
<gene>
    <name evidence="1" type="ORF">LY56_03367</name>
</gene>
<dbReference type="Gene3D" id="3.30.300.20">
    <property type="match status" value="1"/>
</dbReference>
<comment type="caution">
    <text evidence="1">The sequence shown here is derived from an EMBL/GenBank/DDBJ whole genome shotgun (WGS) entry which is preliminary data.</text>
</comment>
<protein>
    <submittedName>
        <fullName evidence="1">Putative OsmC-like protein</fullName>
    </submittedName>
</protein>
<accession>A0A2W7PSV6</accession>
<dbReference type="PANTHER" id="PTHR35368">
    <property type="entry name" value="HYDROPEROXIDE REDUCTASE"/>
    <property type="match status" value="1"/>
</dbReference>
<proteinExistence type="predicted"/>
<sequence>MAIKPKTKVRVRVDGHCASHCLTELRTRGHSFVIDEPPERGGTDVAPTPLETMLGALIGCTNVIASRIAEEMGIALRLRRIRVEAELDHRGIDGLADVSVPFPEIILQIEAETDLDESELAPLRDALDVRCPMSVILRQSGSSIRQDWALSPLSLKTGG</sequence>
<organism evidence="1 2">
    <name type="scientific">Roseinatronobacter thiooxidans</name>
    <dbReference type="NCBI Taxonomy" id="121821"/>
    <lineage>
        <taxon>Bacteria</taxon>
        <taxon>Pseudomonadati</taxon>
        <taxon>Pseudomonadota</taxon>
        <taxon>Alphaproteobacteria</taxon>
        <taxon>Rhodobacterales</taxon>
        <taxon>Paracoccaceae</taxon>
        <taxon>Roseinatronobacter</taxon>
    </lineage>
</organism>
<evidence type="ECO:0000313" key="2">
    <source>
        <dbReference type="Proteomes" id="UP000249364"/>
    </source>
</evidence>
<reference evidence="1 2" key="1">
    <citation type="submission" date="2018-06" db="EMBL/GenBank/DDBJ databases">
        <title>Genomic Encyclopedia of Archaeal and Bacterial Type Strains, Phase II (KMG-II): from individual species to whole genera.</title>
        <authorList>
            <person name="Goeker M."/>
        </authorList>
    </citation>
    <scope>NUCLEOTIDE SEQUENCE [LARGE SCALE GENOMIC DNA]</scope>
    <source>
        <strain evidence="1 2">DSM 13087</strain>
    </source>
</reference>
<name>A0A2W7PSV6_9RHOB</name>
<keyword evidence="2" id="KW-1185">Reference proteome</keyword>
<dbReference type="InterPro" id="IPR036102">
    <property type="entry name" value="OsmC/Ohrsf"/>
</dbReference>
<dbReference type="InterPro" id="IPR052924">
    <property type="entry name" value="OsmC/Ohr_hydroprdx_reductase"/>
</dbReference>
<dbReference type="STRING" id="121821.GCA_001870675_01409"/>
<dbReference type="InterPro" id="IPR015946">
    <property type="entry name" value="KH_dom-like_a/b"/>
</dbReference>
<dbReference type="SUPFAM" id="SSF82784">
    <property type="entry name" value="OsmC-like"/>
    <property type="match status" value="1"/>
</dbReference>
<dbReference type="RefSeq" id="WP_071470174.1">
    <property type="nucleotide sequence ID" value="NZ_MEHT01000027.1"/>
</dbReference>